<dbReference type="Proteomes" id="UP000018721">
    <property type="component" value="Unassembled WGS sequence"/>
</dbReference>
<proteinExistence type="predicted"/>
<evidence type="ECO:0000313" key="1">
    <source>
        <dbReference type="EMBL" id="ETI50428.1"/>
    </source>
</evidence>
<gene>
    <name evidence="1" type="ORF">F443_06049</name>
</gene>
<name>V9FI29_PHYNI</name>
<protein>
    <submittedName>
        <fullName evidence="1">Uncharacterized protein</fullName>
    </submittedName>
</protein>
<organism evidence="1 2">
    <name type="scientific">Phytophthora nicotianae P1569</name>
    <dbReference type="NCBI Taxonomy" id="1317065"/>
    <lineage>
        <taxon>Eukaryota</taxon>
        <taxon>Sar</taxon>
        <taxon>Stramenopiles</taxon>
        <taxon>Oomycota</taxon>
        <taxon>Peronosporomycetes</taxon>
        <taxon>Peronosporales</taxon>
        <taxon>Peronosporaceae</taxon>
        <taxon>Phytophthora</taxon>
    </lineage>
</organism>
<accession>V9FI29</accession>
<dbReference type="HOGENOM" id="CLU_3385852_0_0_1"/>
<evidence type="ECO:0000313" key="2">
    <source>
        <dbReference type="Proteomes" id="UP000018721"/>
    </source>
</evidence>
<dbReference type="EMBL" id="ANIZ01001028">
    <property type="protein sequence ID" value="ETI50428.1"/>
    <property type="molecule type" value="Genomic_DNA"/>
</dbReference>
<reference evidence="1 2" key="1">
    <citation type="submission" date="2013-11" db="EMBL/GenBank/DDBJ databases">
        <title>The Genome Sequence of Phytophthora parasitica P1569.</title>
        <authorList>
            <consortium name="The Broad Institute Genomics Platform"/>
            <person name="Russ C."/>
            <person name="Tyler B."/>
            <person name="Panabieres F."/>
            <person name="Shan W."/>
            <person name="Tripathy S."/>
            <person name="Grunwald N."/>
            <person name="Machado M."/>
            <person name="Johnson C.S."/>
            <person name="Arredondo F."/>
            <person name="Hong C."/>
            <person name="Coffey M."/>
            <person name="Young S.K."/>
            <person name="Zeng Q."/>
            <person name="Gargeya S."/>
            <person name="Fitzgerald M."/>
            <person name="Abouelleil A."/>
            <person name="Alvarado L."/>
            <person name="Chapman S.B."/>
            <person name="Gainer-Dewar J."/>
            <person name="Goldberg J."/>
            <person name="Griggs A."/>
            <person name="Gujja S."/>
            <person name="Hansen M."/>
            <person name="Howarth C."/>
            <person name="Imamovic A."/>
            <person name="Ireland A."/>
            <person name="Larimer J."/>
            <person name="McCowan C."/>
            <person name="Murphy C."/>
            <person name="Pearson M."/>
            <person name="Poon T.W."/>
            <person name="Priest M."/>
            <person name="Roberts A."/>
            <person name="Saif S."/>
            <person name="Shea T."/>
            <person name="Sykes S."/>
            <person name="Wortman J."/>
            <person name="Nusbaum C."/>
            <person name="Birren B."/>
        </authorList>
    </citation>
    <scope>NUCLEOTIDE SEQUENCE [LARGE SCALE GENOMIC DNA]</scope>
    <source>
        <strain evidence="1 2">P1569</strain>
    </source>
</reference>
<comment type="caution">
    <text evidence="1">The sequence shown here is derived from an EMBL/GenBank/DDBJ whole genome shotgun (WGS) entry which is preliminary data.</text>
</comment>
<sequence length="33" mass="3456">MLDVSACKAVAELSRVAAGAAQQTVRRNAIQIN</sequence>
<keyword evidence="2" id="KW-1185">Reference proteome</keyword>
<dbReference type="AlphaFoldDB" id="V9FI29"/>